<evidence type="ECO:0000256" key="1">
    <source>
        <dbReference type="SAM" id="MobiDB-lite"/>
    </source>
</evidence>
<evidence type="ECO:0000313" key="2">
    <source>
        <dbReference type="EMBL" id="EHK81229.1"/>
    </source>
</evidence>
<gene>
    <name evidence="2" type="ORF">AK37_20664</name>
</gene>
<protein>
    <submittedName>
        <fullName evidence="2">Uncharacterized protein</fullName>
    </submittedName>
</protein>
<dbReference type="EMBL" id="AHBW01000056">
    <property type="protein sequence ID" value="EHK81229.1"/>
    <property type="molecule type" value="Genomic_DNA"/>
</dbReference>
<dbReference type="Proteomes" id="UP000005064">
    <property type="component" value="Unassembled WGS sequence"/>
</dbReference>
<dbReference type="PATRIC" id="fig|1114960.4.peg.4217"/>
<proteinExistence type="predicted"/>
<organism evidence="2 3">
    <name type="scientific">Rhodococcus pyridinivorans AK37</name>
    <dbReference type="NCBI Taxonomy" id="1114960"/>
    <lineage>
        <taxon>Bacteria</taxon>
        <taxon>Bacillati</taxon>
        <taxon>Actinomycetota</taxon>
        <taxon>Actinomycetes</taxon>
        <taxon>Mycobacteriales</taxon>
        <taxon>Nocardiaceae</taxon>
        <taxon>Rhodococcus</taxon>
    </lineage>
</organism>
<evidence type="ECO:0000313" key="3">
    <source>
        <dbReference type="Proteomes" id="UP000005064"/>
    </source>
</evidence>
<dbReference type="AlphaFoldDB" id="H0JWM0"/>
<name>H0JWM0_9NOCA</name>
<accession>H0JWM0</accession>
<reference evidence="2 3" key="1">
    <citation type="submission" date="2011-12" db="EMBL/GenBank/DDBJ databases">
        <authorList>
            <person name="Kriszt B."/>
            <person name="Tancsics A."/>
            <person name="Cserhati M."/>
            <person name="Toth A."/>
            <person name="Nagy I."/>
            <person name="Horvath B."/>
            <person name="Tamura T."/>
            <person name="Kukolya J."/>
            <person name="Szoboszlay S."/>
        </authorList>
    </citation>
    <scope>NUCLEOTIDE SEQUENCE [LARGE SCALE GENOMIC DNA]</scope>
    <source>
        <strain evidence="2 3">AK37</strain>
    </source>
</reference>
<comment type="caution">
    <text evidence="2">The sequence shown here is derived from an EMBL/GenBank/DDBJ whole genome shotgun (WGS) entry which is preliminary data.</text>
</comment>
<sequence length="88" mass="9638">MTDSLRILVYSDDATVRQQVRDALGARLHPDLPPLDYVEVATPPVVVERMHAGDIALAVLDGEAPPRAAWASRNNSRTNSTRARRSSC</sequence>
<feature type="region of interest" description="Disordered" evidence="1">
    <location>
        <begin position="68"/>
        <end position="88"/>
    </location>
</feature>
<feature type="compositionally biased region" description="Low complexity" evidence="1">
    <location>
        <begin position="68"/>
        <end position="81"/>
    </location>
</feature>